<feature type="region of interest" description="Disordered" evidence="10">
    <location>
        <begin position="20"/>
        <end position="67"/>
    </location>
</feature>
<keyword evidence="5" id="KW-0862">Zinc</keyword>
<keyword evidence="6" id="KW-0805">Transcription regulation</keyword>
<keyword evidence="2" id="KW-0479">Metal-binding</keyword>
<gene>
    <name evidence="12" type="ORF">SSX86_023653</name>
</gene>
<keyword evidence="4 9" id="KW-0863">Zinc-finger</keyword>
<accession>A0AAP0CL88</accession>
<dbReference type="Gene3D" id="3.30.160.60">
    <property type="entry name" value="Classic Zinc Finger"/>
    <property type="match status" value="1"/>
</dbReference>
<dbReference type="GO" id="GO:0005634">
    <property type="term" value="C:nucleus"/>
    <property type="evidence" value="ECO:0007669"/>
    <property type="project" value="UniProtKB-SubCell"/>
</dbReference>
<keyword evidence="3" id="KW-0677">Repeat</keyword>
<dbReference type="AlphaFoldDB" id="A0AAP0CL88"/>
<evidence type="ECO:0000256" key="3">
    <source>
        <dbReference type="ARBA" id="ARBA00022737"/>
    </source>
</evidence>
<comment type="subcellular location">
    <subcellularLocation>
        <location evidence="1">Nucleus</location>
    </subcellularLocation>
</comment>
<dbReference type="PROSITE" id="PS00028">
    <property type="entry name" value="ZINC_FINGER_C2H2_1"/>
    <property type="match status" value="2"/>
</dbReference>
<dbReference type="PANTHER" id="PTHR26374:SF378">
    <property type="entry name" value="C2H2-TYPE ZINC FINGER FAMILY PROTEIN"/>
    <property type="match status" value="1"/>
</dbReference>
<feature type="region of interest" description="Disordered" evidence="10">
    <location>
        <begin position="97"/>
        <end position="127"/>
    </location>
</feature>
<sequence length="300" mass="32655">MEATQGFYYNLIMADSRDMILKKKPSKRPRPSSPLALTMASTSSATTTATSEDGDDENPINTFHMPTGSIEFTKIPQENKEEEEEEMANCLILLAQSQSSPPPHTPGEVGKTTSESFPPPHTPVEVAEGKTTSGIYVYECKTCYRGFSSFQALGGHRASHKIKPCKPSLEDKSRPHGPHIAHSSTMLSLQLGGSNHMNHCNPSGSMKAAKIHECSICGVAFSSGQALGGHMRRHRSVPMAITSCDSGGQCQESKKAKTIPSLDLNLPAPNEDDQREAKFAFRSRDQMIVFSNSSLVQCHF</sequence>
<proteinExistence type="predicted"/>
<evidence type="ECO:0000313" key="12">
    <source>
        <dbReference type="EMBL" id="KAK9058810.1"/>
    </source>
</evidence>
<evidence type="ECO:0000256" key="8">
    <source>
        <dbReference type="ARBA" id="ARBA00023242"/>
    </source>
</evidence>
<organism evidence="12 13">
    <name type="scientific">Deinandra increscens subsp. villosa</name>
    <dbReference type="NCBI Taxonomy" id="3103831"/>
    <lineage>
        <taxon>Eukaryota</taxon>
        <taxon>Viridiplantae</taxon>
        <taxon>Streptophyta</taxon>
        <taxon>Embryophyta</taxon>
        <taxon>Tracheophyta</taxon>
        <taxon>Spermatophyta</taxon>
        <taxon>Magnoliopsida</taxon>
        <taxon>eudicotyledons</taxon>
        <taxon>Gunneridae</taxon>
        <taxon>Pentapetalae</taxon>
        <taxon>asterids</taxon>
        <taxon>campanulids</taxon>
        <taxon>Asterales</taxon>
        <taxon>Asteraceae</taxon>
        <taxon>Asteroideae</taxon>
        <taxon>Heliantheae alliance</taxon>
        <taxon>Madieae</taxon>
        <taxon>Madiinae</taxon>
        <taxon>Deinandra</taxon>
    </lineage>
</organism>
<evidence type="ECO:0000259" key="11">
    <source>
        <dbReference type="PROSITE" id="PS50157"/>
    </source>
</evidence>
<protein>
    <recommendedName>
        <fullName evidence="11">C2H2-type domain-containing protein</fullName>
    </recommendedName>
</protein>
<dbReference type="EMBL" id="JBCNJP010000023">
    <property type="protein sequence ID" value="KAK9058810.1"/>
    <property type="molecule type" value="Genomic_DNA"/>
</dbReference>
<evidence type="ECO:0000256" key="2">
    <source>
        <dbReference type="ARBA" id="ARBA00022723"/>
    </source>
</evidence>
<dbReference type="Pfam" id="PF13912">
    <property type="entry name" value="zf-C2H2_6"/>
    <property type="match status" value="2"/>
</dbReference>
<keyword evidence="13" id="KW-1185">Reference proteome</keyword>
<evidence type="ECO:0000256" key="10">
    <source>
        <dbReference type="SAM" id="MobiDB-lite"/>
    </source>
</evidence>
<evidence type="ECO:0000256" key="6">
    <source>
        <dbReference type="ARBA" id="ARBA00023015"/>
    </source>
</evidence>
<comment type="caution">
    <text evidence="12">The sequence shown here is derived from an EMBL/GenBank/DDBJ whole genome shotgun (WGS) entry which is preliminary data.</text>
</comment>
<evidence type="ECO:0000313" key="13">
    <source>
        <dbReference type="Proteomes" id="UP001408789"/>
    </source>
</evidence>
<evidence type="ECO:0000256" key="9">
    <source>
        <dbReference type="PROSITE-ProRule" id="PRU00042"/>
    </source>
</evidence>
<dbReference type="PANTHER" id="PTHR26374">
    <property type="entry name" value="ZINC FINGER PROTEIN ZAT5"/>
    <property type="match status" value="1"/>
</dbReference>
<evidence type="ECO:0000256" key="7">
    <source>
        <dbReference type="ARBA" id="ARBA00023163"/>
    </source>
</evidence>
<dbReference type="InterPro" id="IPR036236">
    <property type="entry name" value="Znf_C2H2_sf"/>
</dbReference>
<reference evidence="12 13" key="1">
    <citation type="submission" date="2024-04" db="EMBL/GenBank/DDBJ databases">
        <title>The reference genome of an endangered Asteraceae, Deinandra increscens subsp. villosa, native to the Central Coast of California.</title>
        <authorList>
            <person name="Guilliams M."/>
            <person name="Hasenstab-Lehman K."/>
            <person name="Meyer R."/>
            <person name="Mcevoy S."/>
        </authorList>
    </citation>
    <scope>NUCLEOTIDE SEQUENCE [LARGE SCALE GENOMIC DNA]</scope>
    <source>
        <tissue evidence="12">Leaf</tissue>
    </source>
</reference>
<evidence type="ECO:0000256" key="5">
    <source>
        <dbReference type="ARBA" id="ARBA00022833"/>
    </source>
</evidence>
<dbReference type="SUPFAM" id="SSF57667">
    <property type="entry name" value="beta-beta-alpha zinc fingers"/>
    <property type="match status" value="1"/>
</dbReference>
<evidence type="ECO:0000256" key="1">
    <source>
        <dbReference type="ARBA" id="ARBA00004123"/>
    </source>
</evidence>
<name>A0AAP0CL88_9ASTR</name>
<keyword evidence="7" id="KW-0804">Transcription</keyword>
<feature type="domain" description="C2H2-type" evidence="11">
    <location>
        <begin position="212"/>
        <end position="234"/>
    </location>
</feature>
<dbReference type="Proteomes" id="UP001408789">
    <property type="component" value="Unassembled WGS sequence"/>
</dbReference>
<dbReference type="SMART" id="SM00355">
    <property type="entry name" value="ZnF_C2H2"/>
    <property type="match status" value="2"/>
</dbReference>
<keyword evidence="8" id="KW-0539">Nucleus</keyword>
<feature type="domain" description="C2H2-type" evidence="11">
    <location>
        <begin position="138"/>
        <end position="160"/>
    </location>
</feature>
<dbReference type="PROSITE" id="PS50157">
    <property type="entry name" value="ZINC_FINGER_C2H2_2"/>
    <property type="match status" value="2"/>
</dbReference>
<dbReference type="InterPro" id="IPR013087">
    <property type="entry name" value="Znf_C2H2_type"/>
</dbReference>
<dbReference type="GO" id="GO:0008270">
    <property type="term" value="F:zinc ion binding"/>
    <property type="evidence" value="ECO:0007669"/>
    <property type="project" value="UniProtKB-KW"/>
</dbReference>
<evidence type="ECO:0000256" key="4">
    <source>
        <dbReference type="ARBA" id="ARBA00022771"/>
    </source>
</evidence>
<feature type="compositionally biased region" description="Low complexity" evidence="10">
    <location>
        <begin position="33"/>
        <end position="51"/>
    </location>
</feature>